<feature type="compositionally biased region" description="Basic residues" evidence="1">
    <location>
        <begin position="63"/>
        <end position="72"/>
    </location>
</feature>
<sequence>MTATPAARARTAVDELADAHLDAEVALDPIAATAMGVPGDETEPDRLLPRGARGAQRACGGARWRRSTRPSRRTTSTG</sequence>
<evidence type="ECO:0000313" key="2">
    <source>
        <dbReference type="EMBL" id="GMA88334.1"/>
    </source>
</evidence>
<gene>
    <name evidence="2" type="ORF">GCM10025868_35840</name>
</gene>
<proteinExistence type="predicted"/>
<dbReference type="EMBL" id="BSUZ01000001">
    <property type="protein sequence ID" value="GMA88334.1"/>
    <property type="molecule type" value="Genomic_DNA"/>
</dbReference>
<comment type="caution">
    <text evidence="2">The sequence shown here is derived from an EMBL/GenBank/DDBJ whole genome shotgun (WGS) entry which is preliminary data.</text>
</comment>
<reference evidence="3" key="1">
    <citation type="journal article" date="2019" name="Int. J. Syst. Evol. Microbiol.">
        <title>The Global Catalogue of Microorganisms (GCM) 10K type strain sequencing project: providing services to taxonomists for standard genome sequencing and annotation.</title>
        <authorList>
            <consortium name="The Broad Institute Genomics Platform"/>
            <consortium name="The Broad Institute Genome Sequencing Center for Infectious Disease"/>
            <person name="Wu L."/>
            <person name="Ma J."/>
        </authorList>
    </citation>
    <scope>NUCLEOTIDE SEQUENCE [LARGE SCALE GENOMIC DNA]</scope>
    <source>
        <strain evidence="3">NBRC 108730</strain>
    </source>
</reference>
<organism evidence="2 3">
    <name type="scientific">Angustibacter aerolatus</name>
    <dbReference type="NCBI Taxonomy" id="1162965"/>
    <lineage>
        <taxon>Bacteria</taxon>
        <taxon>Bacillati</taxon>
        <taxon>Actinomycetota</taxon>
        <taxon>Actinomycetes</taxon>
        <taxon>Kineosporiales</taxon>
        <taxon>Kineosporiaceae</taxon>
    </lineage>
</organism>
<evidence type="ECO:0000256" key="1">
    <source>
        <dbReference type="SAM" id="MobiDB-lite"/>
    </source>
</evidence>
<protein>
    <submittedName>
        <fullName evidence="2">Uncharacterized protein</fullName>
    </submittedName>
</protein>
<keyword evidence="3" id="KW-1185">Reference proteome</keyword>
<dbReference type="Proteomes" id="UP001157017">
    <property type="component" value="Unassembled WGS sequence"/>
</dbReference>
<evidence type="ECO:0000313" key="3">
    <source>
        <dbReference type="Proteomes" id="UP001157017"/>
    </source>
</evidence>
<feature type="compositionally biased region" description="Low complexity" evidence="1">
    <location>
        <begin position="50"/>
        <end position="62"/>
    </location>
</feature>
<feature type="region of interest" description="Disordered" evidence="1">
    <location>
        <begin position="34"/>
        <end position="78"/>
    </location>
</feature>
<name>A0ABQ6JKC8_9ACTN</name>
<accession>A0ABQ6JKC8</accession>